<feature type="compositionally biased region" description="Low complexity" evidence="1">
    <location>
        <begin position="400"/>
        <end position="419"/>
    </location>
</feature>
<dbReference type="GeneID" id="41977540"/>
<dbReference type="AlphaFoldDB" id="A0A507AP54"/>
<protein>
    <submittedName>
        <fullName evidence="2">Uncharacterized protein</fullName>
    </submittedName>
</protein>
<accession>A0A507AP54</accession>
<dbReference type="RefSeq" id="XP_030990187.1">
    <property type="nucleotide sequence ID" value="XM_031132673.1"/>
</dbReference>
<feature type="region of interest" description="Disordered" evidence="1">
    <location>
        <begin position="542"/>
        <end position="575"/>
    </location>
</feature>
<feature type="region of interest" description="Disordered" evidence="1">
    <location>
        <begin position="236"/>
        <end position="286"/>
    </location>
</feature>
<dbReference type="Proteomes" id="UP000319257">
    <property type="component" value="Unassembled WGS sequence"/>
</dbReference>
<dbReference type="InParanoid" id="A0A507AP54"/>
<sequence>MAQSVDTTISLESLGVEDIENTSLADLESKIQGFTNFELSPNQVISLFLSWLNQQLGVWSYSEDATISKHIASFCRALESRGFEKSVVLRAVADWKQAQSQVDPSLSRRFSLTEVEIDRHYPGDGRLSPSHTEPAKPEPGPTEVIEIDSDSSSSSSIVFLRSQDIDTMKSDSLPRGGKGSSPPKTYVCRRCGQKDKHQLVDCPTNMDPDFDCPPRKDYVCKICGIAGEHYIVLCPRNENPNSLTQRRKRVGMRTDSSDKEENNNRTGDILQDEATVPRRHSMDYPMDDHMHESRRALLRNVSSPASVAQHTPSPREGKRRKGHQKSSSVNQKPKNKNAKRTTGWDKENERSVERARSSFQNEGRLSYQDGEEMASDTSPRKGGQWTLSIRPSREPDSRQGTRSPSHTSSPSARSASAGAQTHPRGPSWSYKRDADKFLDRLAKEFENESEFETASSRLSCGSDIDQVRSGGSAKRKISWGTMSDDATTAPCVADMDLHMTGSEPTTAKDEHQQRLSPRVQDMLQRLGNKCVRRHRPRTTALDLWPVSSSDRATSDATNTDAHADARLEGNVGVDE</sequence>
<feature type="region of interest" description="Disordered" evidence="1">
    <location>
        <begin position="120"/>
        <end position="154"/>
    </location>
</feature>
<dbReference type="STRING" id="1093900.A0A507AP54"/>
<proteinExistence type="predicted"/>
<dbReference type="OrthoDB" id="444325at2759"/>
<comment type="caution">
    <text evidence="2">The sequence shown here is derived from an EMBL/GenBank/DDBJ whole genome shotgun (WGS) entry which is preliminary data.</text>
</comment>
<evidence type="ECO:0000256" key="1">
    <source>
        <dbReference type="SAM" id="MobiDB-lite"/>
    </source>
</evidence>
<evidence type="ECO:0000313" key="3">
    <source>
        <dbReference type="Proteomes" id="UP000319257"/>
    </source>
</evidence>
<feature type="compositionally biased region" description="Polar residues" evidence="1">
    <location>
        <begin position="300"/>
        <end position="312"/>
    </location>
</feature>
<feature type="region of interest" description="Disordered" evidence="1">
    <location>
        <begin position="300"/>
        <end position="431"/>
    </location>
</feature>
<organism evidence="2 3">
    <name type="scientific">Thyridium curvatum</name>
    <dbReference type="NCBI Taxonomy" id="1093900"/>
    <lineage>
        <taxon>Eukaryota</taxon>
        <taxon>Fungi</taxon>
        <taxon>Dikarya</taxon>
        <taxon>Ascomycota</taxon>
        <taxon>Pezizomycotina</taxon>
        <taxon>Sordariomycetes</taxon>
        <taxon>Sordariomycetidae</taxon>
        <taxon>Thyridiales</taxon>
        <taxon>Thyridiaceae</taxon>
        <taxon>Thyridium</taxon>
    </lineage>
</organism>
<keyword evidence="3" id="KW-1185">Reference proteome</keyword>
<feature type="compositionally biased region" description="Polar residues" evidence="1">
    <location>
        <begin position="546"/>
        <end position="560"/>
    </location>
</feature>
<reference evidence="2 3" key="1">
    <citation type="submission" date="2019-06" db="EMBL/GenBank/DDBJ databases">
        <title>Draft genome sequence of the filamentous fungus Phialemoniopsis curvata isolated from diesel fuel.</title>
        <authorList>
            <person name="Varaljay V.A."/>
            <person name="Lyon W.J."/>
            <person name="Crouch A.L."/>
            <person name="Drake C.E."/>
            <person name="Hollomon J.M."/>
            <person name="Nadeau L.J."/>
            <person name="Nunn H.S."/>
            <person name="Stevenson B.S."/>
            <person name="Bojanowski C.L."/>
            <person name="Crookes-Goodson W.J."/>
        </authorList>
    </citation>
    <scope>NUCLEOTIDE SEQUENCE [LARGE SCALE GENOMIC DNA]</scope>
    <source>
        <strain evidence="2 3">D216</strain>
    </source>
</reference>
<dbReference type="EMBL" id="SKBQ01000078">
    <property type="protein sequence ID" value="TPX08476.1"/>
    <property type="molecule type" value="Genomic_DNA"/>
</dbReference>
<name>A0A507AP54_9PEZI</name>
<gene>
    <name evidence="2" type="ORF">E0L32_010093</name>
</gene>
<evidence type="ECO:0000313" key="2">
    <source>
        <dbReference type="EMBL" id="TPX08476.1"/>
    </source>
</evidence>
<feature type="compositionally biased region" description="Basic and acidic residues" evidence="1">
    <location>
        <begin position="342"/>
        <end position="356"/>
    </location>
</feature>